<dbReference type="SMART" id="SM00347">
    <property type="entry name" value="HTH_MARR"/>
    <property type="match status" value="1"/>
</dbReference>
<geneLocation type="plasmid" evidence="2 3">
    <name>unnamed1</name>
</geneLocation>
<dbReference type="GO" id="GO:0006950">
    <property type="term" value="P:response to stress"/>
    <property type="evidence" value="ECO:0007669"/>
    <property type="project" value="TreeGrafter"/>
</dbReference>
<dbReference type="AlphaFoldDB" id="A0A4P8ELL6"/>
<dbReference type="PROSITE" id="PS50995">
    <property type="entry name" value="HTH_MARR_2"/>
    <property type="match status" value="1"/>
</dbReference>
<dbReference type="InterPro" id="IPR036388">
    <property type="entry name" value="WH-like_DNA-bd_sf"/>
</dbReference>
<dbReference type="SUPFAM" id="SSF46785">
    <property type="entry name" value="Winged helix' DNA-binding domain"/>
    <property type="match status" value="1"/>
</dbReference>
<evidence type="ECO:0000259" key="1">
    <source>
        <dbReference type="PROSITE" id="PS50995"/>
    </source>
</evidence>
<accession>A0A4P8ELL6</accession>
<dbReference type="InterPro" id="IPR039422">
    <property type="entry name" value="MarR/SlyA-like"/>
</dbReference>
<organism evidence="2 3">
    <name type="scientific">Pseudorhodobacter turbinis</name>
    <dbReference type="NCBI Taxonomy" id="2500533"/>
    <lineage>
        <taxon>Bacteria</taxon>
        <taxon>Pseudomonadati</taxon>
        <taxon>Pseudomonadota</taxon>
        <taxon>Alphaproteobacteria</taxon>
        <taxon>Rhodobacterales</taxon>
        <taxon>Paracoccaceae</taxon>
        <taxon>Pseudorhodobacter</taxon>
    </lineage>
</organism>
<gene>
    <name evidence="2" type="ORF">EOK75_18635</name>
</gene>
<dbReference type="InterPro" id="IPR000835">
    <property type="entry name" value="HTH_MarR-typ"/>
</dbReference>
<dbReference type="RefSeq" id="WP_137195513.1">
    <property type="nucleotide sequence ID" value="NZ_CP039965.1"/>
</dbReference>
<evidence type="ECO:0000313" key="3">
    <source>
        <dbReference type="Proteomes" id="UP000298631"/>
    </source>
</evidence>
<dbReference type="Proteomes" id="UP000298631">
    <property type="component" value="Plasmid unnamed1"/>
</dbReference>
<dbReference type="KEGG" id="pseb:EOK75_18635"/>
<dbReference type="OrthoDB" id="582199at2"/>
<name>A0A4P8ELL6_9RHOB</name>
<dbReference type="PANTHER" id="PTHR33164">
    <property type="entry name" value="TRANSCRIPTIONAL REGULATOR, MARR FAMILY"/>
    <property type="match status" value="1"/>
</dbReference>
<protein>
    <submittedName>
        <fullName evidence="2">MarR family transcriptional regulator</fullName>
    </submittedName>
</protein>
<dbReference type="InterPro" id="IPR036390">
    <property type="entry name" value="WH_DNA-bd_sf"/>
</dbReference>
<dbReference type="Pfam" id="PF01047">
    <property type="entry name" value="MarR"/>
    <property type="match status" value="1"/>
</dbReference>
<dbReference type="PRINTS" id="PR00598">
    <property type="entry name" value="HTHMARR"/>
</dbReference>
<dbReference type="PANTHER" id="PTHR33164:SF57">
    <property type="entry name" value="MARR-FAMILY TRANSCRIPTIONAL REGULATOR"/>
    <property type="match status" value="1"/>
</dbReference>
<dbReference type="Gene3D" id="1.10.10.10">
    <property type="entry name" value="Winged helix-like DNA-binding domain superfamily/Winged helix DNA-binding domain"/>
    <property type="match status" value="1"/>
</dbReference>
<evidence type="ECO:0000313" key="2">
    <source>
        <dbReference type="EMBL" id="QCO57705.1"/>
    </source>
</evidence>
<reference evidence="2 3" key="1">
    <citation type="submission" date="2019-05" db="EMBL/GenBank/DDBJ databases">
        <title>Pseudorhodobacter turbinis sp. nov., isolated from the gut of the Korean turban shell.</title>
        <authorList>
            <person name="Jeong Y.-S."/>
            <person name="Kang W.-R."/>
            <person name="Bae J.-W."/>
        </authorList>
    </citation>
    <scope>NUCLEOTIDE SEQUENCE [LARGE SCALE GENOMIC DNA]</scope>
    <source>
        <strain evidence="2 3">S12M18</strain>
        <plasmid evidence="2 3">unnamed1</plasmid>
    </source>
</reference>
<dbReference type="EMBL" id="CP039965">
    <property type="protein sequence ID" value="QCO57705.1"/>
    <property type="molecule type" value="Genomic_DNA"/>
</dbReference>
<keyword evidence="3" id="KW-1185">Reference proteome</keyword>
<proteinExistence type="predicted"/>
<feature type="domain" description="HTH marR-type" evidence="1">
    <location>
        <begin position="1"/>
        <end position="148"/>
    </location>
</feature>
<dbReference type="GO" id="GO:0003700">
    <property type="term" value="F:DNA-binding transcription factor activity"/>
    <property type="evidence" value="ECO:0007669"/>
    <property type="project" value="InterPro"/>
</dbReference>
<sequence length="163" mass="18166">MDQADRKNTSPLPDDLPAELNILLGVHFLYWKTAEVLDATSSQSRLSKNERGLLLLLENPKRMGVLAEQMQILPSTLTSIADELEGRGIAVRERSPDDRRAWRLRLTDDGVAMRQDIVGQVVRMFREVSGLSQAEIEMMSAEMLKIAHNIKANGLPEGAKSCP</sequence>
<keyword evidence="2" id="KW-0614">Plasmid</keyword>